<feature type="transmembrane region" description="Helical" evidence="1">
    <location>
        <begin position="53"/>
        <end position="75"/>
    </location>
</feature>
<evidence type="ECO:0000256" key="1">
    <source>
        <dbReference type="SAM" id="Phobius"/>
    </source>
</evidence>
<dbReference type="Proteomes" id="UP000199417">
    <property type="component" value="Unassembled WGS sequence"/>
</dbReference>
<protein>
    <submittedName>
        <fullName evidence="2">Uncharacterized protein</fullName>
    </submittedName>
</protein>
<evidence type="ECO:0000313" key="3">
    <source>
        <dbReference type="Proteomes" id="UP000199417"/>
    </source>
</evidence>
<proteinExistence type="predicted"/>
<accession>A0A1G6TAX6</accession>
<dbReference type="EMBL" id="FNAB01000003">
    <property type="protein sequence ID" value="SDD25706.1"/>
    <property type="molecule type" value="Genomic_DNA"/>
</dbReference>
<name>A0A1G6TAX6_9NOCA</name>
<dbReference type="AlphaFoldDB" id="A0A1G6TAX6"/>
<evidence type="ECO:0000313" key="2">
    <source>
        <dbReference type="EMBL" id="SDD25706.1"/>
    </source>
</evidence>
<sequence length="239" mass="24844">MTRNLLTTLEQIRPDAHIDELWPNHLQVTARDRIMATSTDPVVPVARRRRAGAIAVVAAITAAGGVGVAAATGLMPKAFTDAYSGWLTYPDSSGVNPAAAERIAAIPGPDGTVMSVFVAQGTDGTRCVAPVFESAADTEQAGPANFTKLMNYCRPAVDTGPFGQGAGGEVGTSGSLTYFTYDAAAGEAVRAELHTSSGEVFPTMLVEGRFFGWFPMPDGMPMATLVGYDANGNVIGRTG</sequence>
<reference evidence="2 3" key="1">
    <citation type="submission" date="2016-10" db="EMBL/GenBank/DDBJ databases">
        <authorList>
            <person name="de Groot N.N."/>
        </authorList>
    </citation>
    <scope>NUCLEOTIDE SEQUENCE [LARGE SCALE GENOMIC DNA]</scope>
    <source>
        <strain evidence="2 3">JCM 11308</strain>
    </source>
</reference>
<keyword evidence="1" id="KW-0472">Membrane</keyword>
<gene>
    <name evidence="2" type="ORF">SAMN05444580_103445</name>
</gene>
<organism evidence="2 3">
    <name type="scientific">Rhodococcus tukisamuensis</name>
    <dbReference type="NCBI Taxonomy" id="168276"/>
    <lineage>
        <taxon>Bacteria</taxon>
        <taxon>Bacillati</taxon>
        <taxon>Actinomycetota</taxon>
        <taxon>Actinomycetes</taxon>
        <taxon>Mycobacteriales</taxon>
        <taxon>Nocardiaceae</taxon>
        <taxon>Rhodococcus</taxon>
    </lineage>
</organism>
<keyword evidence="3" id="KW-1185">Reference proteome</keyword>
<keyword evidence="1" id="KW-1133">Transmembrane helix</keyword>
<keyword evidence="1" id="KW-0812">Transmembrane</keyword>
<dbReference type="RefSeq" id="WP_072846573.1">
    <property type="nucleotide sequence ID" value="NZ_FNAB01000003.1"/>
</dbReference>